<name>A0A8H6N973_9PEZI</name>
<dbReference type="EMBL" id="WIGO01000200">
    <property type="protein sequence ID" value="KAF6824056.1"/>
    <property type="molecule type" value="Genomic_DNA"/>
</dbReference>
<reference evidence="3" key="1">
    <citation type="journal article" date="2020" name="Phytopathology">
        <title>Genome Sequence Resources of Colletotrichum truncatum, C. plurivorum, C. musicola, and C. sojae: Four Species Pathogenic to Soybean (Glycine max).</title>
        <authorList>
            <person name="Rogerio F."/>
            <person name="Boufleur T.R."/>
            <person name="Ciampi-Guillardi M."/>
            <person name="Sukno S.A."/>
            <person name="Thon M.R."/>
            <person name="Massola Junior N.S."/>
            <person name="Baroncelli R."/>
        </authorList>
    </citation>
    <scope>NUCLEOTIDE SEQUENCE</scope>
    <source>
        <strain evidence="3">LFN00145</strain>
    </source>
</reference>
<dbReference type="InterPro" id="IPR046539">
    <property type="entry name" value="DUF6604"/>
</dbReference>
<proteinExistence type="predicted"/>
<dbReference type="PANTHER" id="PTHR38795">
    <property type="entry name" value="DUF6604 DOMAIN-CONTAINING PROTEIN"/>
    <property type="match status" value="1"/>
</dbReference>
<dbReference type="Proteomes" id="UP000654918">
    <property type="component" value="Unassembled WGS sequence"/>
</dbReference>
<sequence length="978" mass="109713">MMGLEMKESYVQYKKDTRHFLYWIINTSNSIIETCPISRSSQVHLPAVNTTGETTVDGLVAMTELINAHMAEVPSAILQLVQSIIKARRSHFDAHQRLASASPDADLQRKNASHKYFIDTLQRVFTLLGGDEGLAQRDTGDGAGSKDNTDDEVDDIEKILFSNKFSALHLSLAEASSDEDSVEDNEHLTRSQQRQRKTTGRKAKQKRKSKKASSAAGVGSANVPLNNYRLLESDESKEAEHFVAMLAMRSEWIEARHVLQTTWKGVSYDGVNCAVAGAVSNVAIAKLKRTELEIFVDFPGLDNYDSAIQSLAGGDPERCQQIIDEVDSKRDPEDQCGPIDVKEMLLYYAYEVLVIFVTDFQKNRNGKPTKAMQASLGNWDRELNLHKATKRQRLDWRREFGVNWLYDMVNVYLSAYIDPPKKNTEQQTLRLDQIDLSASEHRAHPHRLLGLNEFASFVTSLALQKPGKPFRHKILPHHVLHMQSIIDATAVSHGWAIVGNGNHIVVPPGQARGAVHDINQFLGQDLDGVENDSIPSFIRSVELLDAELEYQAHGQRDPKVYQGHARVMKELSSHLYENLGISDFDRDREDLPPSRFAAGDKNGLWTYSPFLCGVGLAESLQLAYAAAMSIWDAMPEVPMMVHLQNMLHKEGYMERADFIHLIGGLFPDAMYADGRTPESDFAAAFRKWRDTKGLGCFNRRAAPNTEKPTMPSASDVGRNRTFNFESYLIMHRQADWDPRSIPADRLEPWTGLAMLRMGQMRQDAVGSAGLAAFEQAELVRRARLRGFTEDGLLATGNMLKGIQKAAIRRSTVAPSYRPRIAREQLSGARDVGKLMSLEYFMVAKVDFSSDISGPRPMSGINYCYLTAVILKAFAMMEVELGVKQDPLYLRSYEPKSWQVHKLGVTRKRALFVEQLLTGKNEDTLKAVADVLSDIQGNVTEFVYWNKLVDPLEELAKEHRERGVEVPVEAISGWGCSPM</sequence>
<dbReference type="InterPro" id="IPR016864">
    <property type="entry name" value="UCP028035"/>
</dbReference>
<gene>
    <name evidence="3" type="ORF">CPLU01_11052</name>
</gene>
<dbReference type="PANTHER" id="PTHR38795:SF1">
    <property type="entry name" value="DUF6604 DOMAIN-CONTAINING PROTEIN"/>
    <property type="match status" value="1"/>
</dbReference>
<comment type="caution">
    <text evidence="3">The sequence shown here is derived from an EMBL/GenBank/DDBJ whole genome shotgun (WGS) entry which is preliminary data.</text>
</comment>
<keyword evidence="4" id="KW-1185">Reference proteome</keyword>
<evidence type="ECO:0000313" key="3">
    <source>
        <dbReference type="EMBL" id="KAF6824056.1"/>
    </source>
</evidence>
<feature type="region of interest" description="Disordered" evidence="1">
    <location>
        <begin position="176"/>
        <end position="218"/>
    </location>
</feature>
<dbReference type="PIRSF" id="PIRSF028035">
    <property type="entry name" value="UCP028035"/>
    <property type="match status" value="1"/>
</dbReference>
<feature type="compositionally biased region" description="Basic residues" evidence="1">
    <location>
        <begin position="193"/>
        <end position="211"/>
    </location>
</feature>
<accession>A0A8H6N973</accession>
<evidence type="ECO:0000313" key="4">
    <source>
        <dbReference type="Proteomes" id="UP000654918"/>
    </source>
</evidence>
<feature type="domain" description="DUF6604" evidence="2">
    <location>
        <begin position="12"/>
        <end position="295"/>
    </location>
</feature>
<evidence type="ECO:0000259" key="2">
    <source>
        <dbReference type="Pfam" id="PF20253"/>
    </source>
</evidence>
<evidence type="ECO:0000256" key="1">
    <source>
        <dbReference type="SAM" id="MobiDB-lite"/>
    </source>
</evidence>
<protein>
    <recommendedName>
        <fullName evidence="2">DUF6604 domain-containing protein</fullName>
    </recommendedName>
</protein>
<dbReference type="Pfam" id="PF20253">
    <property type="entry name" value="DUF6604"/>
    <property type="match status" value="1"/>
</dbReference>
<organism evidence="3 4">
    <name type="scientific">Colletotrichum plurivorum</name>
    <dbReference type="NCBI Taxonomy" id="2175906"/>
    <lineage>
        <taxon>Eukaryota</taxon>
        <taxon>Fungi</taxon>
        <taxon>Dikarya</taxon>
        <taxon>Ascomycota</taxon>
        <taxon>Pezizomycotina</taxon>
        <taxon>Sordariomycetes</taxon>
        <taxon>Hypocreomycetidae</taxon>
        <taxon>Glomerellales</taxon>
        <taxon>Glomerellaceae</taxon>
        <taxon>Colletotrichum</taxon>
        <taxon>Colletotrichum orchidearum species complex</taxon>
    </lineage>
</organism>
<dbReference type="AlphaFoldDB" id="A0A8H6N973"/>